<dbReference type="PANTHER" id="PTHR11851:SF49">
    <property type="entry name" value="MITOCHONDRIAL-PROCESSING PEPTIDASE SUBUNIT ALPHA"/>
    <property type="match status" value="1"/>
</dbReference>
<dbReference type="InterPro" id="IPR011765">
    <property type="entry name" value="Pept_M16_N"/>
</dbReference>
<dbReference type="PANTHER" id="PTHR11851">
    <property type="entry name" value="METALLOPROTEASE"/>
    <property type="match status" value="1"/>
</dbReference>
<evidence type="ECO:0000256" key="2">
    <source>
        <dbReference type="RuleBase" id="RU004447"/>
    </source>
</evidence>
<feature type="domain" description="Peptidase M16 C-terminal" evidence="4">
    <location>
        <begin position="185"/>
        <end position="369"/>
    </location>
</feature>
<comment type="caution">
    <text evidence="5">The sequence shown here is derived from an EMBL/GenBank/DDBJ whole genome shotgun (WGS) entry which is preliminary data.</text>
</comment>
<gene>
    <name evidence="5" type="ORF">H6F44_04575</name>
</gene>
<dbReference type="AlphaFoldDB" id="A0A926Z5B3"/>
<dbReference type="PROSITE" id="PS00143">
    <property type="entry name" value="INSULINASE"/>
    <property type="match status" value="1"/>
</dbReference>
<dbReference type="SUPFAM" id="SSF63411">
    <property type="entry name" value="LuxS/MPP-like metallohydrolase"/>
    <property type="match status" value="2"/>
</dbReference>
<dbReference type="EMBL" id="JACJPY010000008">
    <property type="protein sequence ID" value="MBD2149403.1"/>
    <property type="molecule type" value="Genomic_DNA"/>
</dbReference>
<dbReference type="InterPro" id="IPR007863">
    <property type="entry name" value="Peptidase_M16_C"/>
</dbReference>
<dbReference type="GO" id="GO:0004222">
    <property type="term" value="F:metalloendopeptidase activity"/>
    <property type="evidence" value="ECO:0007669"/>
    <property type="project" value="InterPro"/>
</dbReference>
<feature type="domain" description="Peptidase M16 N-terminal" evidence="3">
    <location>
        <begin position="38"/>
        <end position="178"/>
    </location>
</feature>
<dbReference type="Pfam" id="PF05193">
    <property type="entry name" value="Peptidase_M16_C"/>
    <property type="match status" value="1"/>
</dbReference>
<dbReference type="InterPro" id="IPR001431">
    <property type="entry name" value="Pept_M16_Zn_BS"/>
</dbReference>
<accession>A0A926Z5B3</accession>
<sequence length="442" mass="48456">MTCDRSTAALSSPVFSQTGASATFLKLNHGLTLIHQEISSAAVVSVDIWVNAGATSDPVGAAGMAHFLEHMIFKGTEAIASGEFDLAIETEGGSSRAATSHDYAHYAFTVAANQFPKTLDYLAQMLLNAKIDAEAMEQERLVVLEEWRQANDDPDWVAYQHLMTTAYGAHPYGGSVLGNEESIRNITAVQMRDYHRSHYIPSQMTVAIAGAVDRDAAIEVVNNAFRNNFADRLDHCQEPMATVAATVAITGINRQTMSLPRLSQSRLNLAWVGVGVDSFVEAIQLELLLTVLVEGRSARLVQQLVAERGWVQDIAGSFSLQQAPSLFTIAAYLDAEYLDLVEAHIIEQVQDLRDRPLPLSELNKAKRSLNNNFTFALESPSQLASFLGYHGLLGCESLCRDWSTAYCAIVRNTEAEDLQHLAQKYLSTQNYVVTRLIAEANS</sequence>
<dbReference type="Gene3D" id="3.30.830.10">
    <property type="entry name" value="Metalloenzyme, LuxS/M16 peptidase-like"/>
    <property type="match status" value="2"/>
</dbReference>
<organism evidence="5 6">
    <name type="scientific">Pseudanabaena cinerea FACHB-1277</name>
    <dbReference type="NCBI Taxonomy" id="2949581"/>
    <lineage>
        <taxon>Bacteria</taxon>
        <taxon>Bacillati</taxon>
        <taxon>Cyanobacteriota</taxon>
        <taxon>Cyanophyceae</taxon>
        <taxon>Pseudanabaenales</taxon>
        <taxon>Pseudanabaenaceae</taxon>
        <taxon>Pseudanabaena</taxon>
        <taxon>Pseudanabaena cinerea</taxon>
    </lineage>
</organism>
<dbReference type="GO" id="GO:0046872">
    <property type="term" value="F:metal ion binding"/>
    <property type="evidence" value="ECO:0007669"/>
    <property type="project" value="InterPro"/>
</dbReference>
<evidence type="ECO:0000256" key="1">
    <source>
        <dbReference type="ARBA" id="ARBA00007261"/>
    </source>
</evidence>
<evidence type="ECO:0000259" key="4">
    <source>
        <dbReference type="Pfam" id="PF05193"/>
    </source>
</evidence>
<comment type="similarity">
    <text evidence="1 2">Belongs to the peptidase M16 family.</text>
</comment>
<protein>
    <submittedName>
        <fullName evidence="5">Insulinase family protein</fullName>
    </submittedName>
</protein>
<dbReference type="Proteomes" id="UP000631421">
    <property type="component" value="Unassembled WGS sequence"/>
</dbReference>
<keyword evidence="6" id="KW-1185">Reference proteome</keyword>
<dbReference type="Pfam" id="PF00675">
    <property type="entry name" value="Peptidase_M16"/>
    <property type="match status" value="1"/>
</dbReference>
<dbReference type="GO" id="GO:0006508">
    <property type="term" value="P:proteolysis"/>
    <property type="evidence" value="ECO:0007669"/>
    <property type="project" value="InterPro"/>
</dbReference>
<evidence type="ECO:0000313" key="5">
    <source>
        <dbReference type="EMBL" id="MBD2149403.1"/>
    </source>
</evidence>
<name>A0A926Z5B3_9CYAN</name>
<dbReference type="InterPro" id="IPR011249">
    <property type="entry name" value="Metalloenz_LuxS/M16"/>
</dbReference>
<evidence type="ECO:0000313" key="6">
    <source>
        <dbReference type="Proteomes" id="UP000631421"/>
    </source>
</evidence>
<evidence type="ECO:0000259" key="3">
    <source>
        <dbReference type="Pfam" id="PF00675"/>
    </source>
</evidence>
<dbReference type="InterPro" id="IPR050361">
    <property type="entry name" value="MPP/UQCRC_Complex"/>
</dbReference>
<reference evidence="5" key="1">
    <citation type="journal article" date="2015" name="ISME J.">
        <title>Draft Genome Sequence of Streptomyces incarnatus NRRL8089, which Produces the Nucleoside Antibiotic Sinefungin.</title>
        <authorList>
            <person name="Oshima K."/>
            <person name="Hattori M."/>
            <person name="Shimizu H."/>
            <person name="Fukuda K."/>
            <person name="Nemoto M."/>
            <person name="Inagaki K."/>
            <person name="Tamura T."/>
        </authorList>
    </citation>
    <scope>NUCLEOTIDE SEQUENCE</scope>
    <source>
        <strain evidence="5">FACHB-1277</strain>
    </source>
</reference>
<reference evidence="5" key="2">
    <citation type="submission" date="2020-08" db="EMBL/GenBank/DDBJ databases">
        <authorList>
            <person name="Chen M."/>
            <person name="Teng W."/>
            <person name="Zhao L."/>
            <person name="Hu C."/>
            <person name="Zhou Y."/>
            <person name="Han B."/>
            <person name="Song L."/>
            <person name="Shu W."/>
        </authorList>
    </citation>
    <scope>NUCLEOTIDE SEQUENCE</scope>
    <source>
        <strain evidence="5">FACHB-1277</strain>
    </source>
</reference>
<proteinExistence type="inferred from homology"/>